<accession>A0AAN9IK53</accession>
<sequence length="197" mass="21791">MDKQPSYDYIQGPNVTPTTFYNIGDPEVQDTLARIWVHIGTSEPILLDVLINALTQISTGLSTLILYHFLLSHTLPDGATLSPTAPHSGRRSSLVAACCCSIVARGCWLLAAVRSLVAEVRGEEVLLFDLLAEEKRSVLFARRRPTRCYEIQKNYGDLSCVFVTKQGRDSLYITLSKVFVKIIAGLCTTRTCLKAQV</sequence>
<dbReference type="Pfam" id="PF12049">
    <property type="entry name" value="DUF3531"/>
    <property type="match status" value="1"/>
</dbReference>
<dbReference type="AlphaFoldDB" id="A0AAN9IK53"/>
<keyword evidence="2" id="KW-1185">Reference proteome</keyword>
<dbReference type="EMBL" id="JAYWIO010000002">
    <property type="protein sequence ID" value="KAK7282322.1"/>
    <property type="molecule type" value="Genomic_DNA"/>
</dbReference>
<evidence type="ECO:0000313" key="2">
    <source>
        <dbReference type="Proteomes" id="UP001372338"/>
    </source>
</evidence>
<gene>
    <name evidence="1" type="ORF">RIF29_10996</name>
</gene>
<proteinExistence type="predicted"/>
<dbReference type="PANTHER" id="PTHR46737:SF3">
    <property type="entry name" value="OXIDOREDUCTASE_TRANSITION METAL ION-BINDING PROTEIN (DUF3531)"/>
    <property type="match status" value="1"/>
</dbReference>
<name>A0AAN9IK53_CROPI</name>
<dbReference type="PANTHER" id="PTHR46737">
    <property type="entry name" value="OS02G0827600 PROTEIN"/>
    <property type="match status" value="1"/>
</dbReference>
<evidence type="ECO:0000313" key="1">
    <source>
        <dbReference type="EMBL" id="KAK7282322.1"/>
    </source>
</evidence>
<dbReference type="InterPro" id="IPR021920">
    <property type="entry name" value="DUF3531"/>
</dbReference>
<reference evidence="1 2" key="1">
    <citation type="submission" date="2024-01" db="EMBL/GenBank/DDBJ databases">
        <title>The genomes of 5 underutilized Papilionoideae crops provide insights into root nodulation and disease resistanc.</title>
        <authorList>
            <person name="Yuan L."/>
        </authorList>
    </citation>
    <scope>NUCLEOTIDE SEQUENCE [LARGE SCALE GENOMIC DNA]</scope>
    <source>
        <strain evidence="1">ZHUSHIDOU_FW_LH</strain>
        <tissue evidence="1">Leaf</tissue>
    </source>
</reference>
<protein>
    <submittedName>
        <fullName evidence="1">Uncharacterized protein</fullName>
    </submittedName>
</protein>
<organism evidence="1 2">
    <name type="scientific">Crotalaria pallida</name>
    <name type="common">Smooth rattlebox</name>
    <name type="synonym">Crotalaria striata</name>
    <dbReference type="NCBI Taxonomy" id="3830"/>
    <lineage>
        <taxon>Eukaryota</taxon>
        <taxon>Viridiplantae</taxon>
        <taxon>Streptophyta</taxon>
        <taxon>Embryophyta</taxon>
        <taxon>Tracheophyta</taxon>
        <taxon>Spermatophyta</taxon>
        <taxon>Magnoliopsida</taxon>
        <taxon>eudicotyledons</taxon>
        <taxon>Gunneridae</taxon>
        <taxon>Pentapetalae</taxon>
        <taxon>rosids</taxon>
        <taxon>fabids</taxon>
        <taxon>Fabales</taxon>
        <taxon>Fabaceae</taxon>
        <taxon>Papilionoideae</taxon>
        <taxon>50 kb inversion clade</taxon>
        <taxon>genistoids sensu lato</taxon>
        <taxon>core genistoids</taxon>
        <taxon>Crotalarieae</taxon>
        <taxon>Crotalaria</taxon>
    </lineage>
</organism>
<dbReference type="Proteomes" id="UP001372338">
    <property type="component" value="Unassembled WGS sequence"/>
</dbReference>
<comment type="caution">
    <text evidence="1">The sequence shown here is derived from an EMBL/GenBank/DDBJ whole genome shotgun (WGS) entry which is preliminary data.</text>
</comment>